<dbReference type="AlphaFoldDB" id="A0A418Y222"/>
<dbReference type="EMBL" id="QYYA01000001">
    <property type="protein sequence ID" value="RJG19530.1"/>
    <property type="molecule type" value="Genomic_DNA"/>
</dbReference>
<protein>
    <submittedName>
        <fullName evidence="2">DUF2878 domain-containing protein</fullName>
    </submittedName>
</protein>
<evidence type="ECO:0000256" key="1">
    <source>
        <dbReference type="SAM" id="Phobius"/>
    </source>
</evidence>
<dbReference type="OrthoDB" id="21939at2"/>
<dbReference type="InterPro" id="IPR021306">
    <property type="entry name" value="DUF2878"/>
</dbReference>
<reference evidence="2 3" key="1">
    <citation type="submission" date="2018-09" db="EMBL/GenBank/DDBJ databases">
        <title>Alcanivorax profundi sp. nov., isolated from 1000 m-depth seawater of the Mariana Trench.</title>
        <authorList>
            <person name="Liu J."/>
        </authorList>
    </citation>
    <scope>NUCLEOTIDE SEQUENCE [LARGE SCALE GENOMIC DNA]</scope>
    <source>
        <strain evidence="2 3">MTEO17</strain>
    </source>
</reference>
<gene>
    <name evidence="2" type="ORF">D4A39_01300</name>
</gene>
<feature type="transmembrane region" description="Helical" evidence="1">
    <location>
        <begin position="92"/>
        <end position="113"/>
    </location>
</feature>
<dbReference type="RefSeq" id="WP_119917360.1">
    <property type="nucleotide sequence ID" value="NZ_CAXGPP010000009.1"/>
</dbReference>
<dbReference type="Pfam" id="PF11086">
    <property type="entry name" value="DUF2878"/>
    <property type="match status" value="1"/>
</dbReference>
<name>A0A418Y222_9GAMM</name>
<evidence type="ECO:0000313" key="2">
    <source>
        <dbReference type="EMBL" id="RJG19530.1"/>
    </source>
</evidence>
<feature type="transmembrane region" description="Helical" evidence="1">
    <location>
        <begin position="154"/>
        <end position="176"/>
    </location>
</feature>
<dbReference type="Proteomes" id="UP000283734">
    <property type="component" value="Unassembled WGS sequence"/>
</dbReference>
<feature type="transmembrane region" description="Helical" evidence="1">
    <location>
        <begin position="60"/>
        <end position="80"/>
    </location>
</feature>
<feature type="transmembrane region" description="Helical" evidence="1">
    <location>
        <begin position="30"/>
        <end position="48"/>
    </location>
</feature>
<proteinExistence type="predicted"/>
<organism evidence="2 3">
    <name type="scientific">Alcanivorax profundi</name>
    <dbReference type="NCBI Taxonomy" id="2338368"/>
    <lineage>
        <taxon>Bacteria</taxon>
        <taxon>Pseudomonadati</taxon>
        <taxon>Pseudomonadota</taxon>
        <taxon>Gammaproteobacteria</taxon>
        <taxon>Oceanospirillales</taxon>
        <taxon>Alcanivoracaceae</taxon>
        <taxon>Alcanivorax</taxon>
    </lineage>
</organism>
<comment type="caution">
    <text evidence="2">The sequence shown here is derived from an EMBL/GenBank/DDBJ whole genome shotgun (WGS) entry which is preliminary data.</text>
</comment>
<keyword evidence="1" id="KW-0812">Transmembrane</keyword>
<accession>A0A418Y222</accession>
<keyword evidence="1" id="KW-1133">Transmembrane helix</keyword>
<evidence type="ECO:0000313" key="3">
    <source>
        <dbReference type="Proteomes" id="UP000283734"/>
    </source>
</evidence>
<feature type="transmembrane region" description="Helical" evidence="1">
    <location>
        <begin position="7"/>
        <end position="24"/>
    </location>
</feature>
<feature type="transmembrane region" description="Helical" evidence="1">
    <location>
        <begin position="120"/>
        <end position="142"/>
    </location>
</feature>
<keyword evidence="1" id="KW-0472">Membrane</keyword>
<keyword evidence="3" id="KW-1185">Reference proteome</keyword>
<sequence length="194" mass="21068">MSITARANIANFIGFQLLWAAVVWGGAKGVWYLGWPFLALMLLLQWAAGRPDRQVLTRDLAMILVGWLVCLMLEPMLLLSHVLDYRHWPHSAAAPGGIWALWAGFAVTLYYSLGWLRGKLWLAALVGGAGGAFSMMAGIHIGAAQAPRGLSTLLIVYGIVWAALVPVMVVLSDRVLSAQAIRVRQQSKGGIHGR</sequence>